<dbReference type="Gene3D" id="6.10.130.30">
    <property type="match status" value="1"/>
</dbReference>
<dbReference type="GO" id="GO:0031297">
    <property type="term" value="P:replication fork processing"/>
    <property type="evidence" value="ECO:0007669"/>
    <property type="project" value="TreeGrafter"/>
</dbReference>
<dbReference type="PANTHER" id="PTHR28680">
    <property type="entry name" value="CENTROMERE PROTEIN X"/>
    <property type="match status" value="1"/>
</dbReference>
<keyword evidence="3" id="KW-0227">DNA damage</keyword>
<reference evidence="8 9" key="1">
    <citation type="submission" date="2019-04" db="EMBL/GenBank/DDBJ databases">
        <title>Friends and foes A comparative genomics study of 23 Aspergillus species from section Flavi.</title>
        <authorList>
            <consortium name="DOE Joint Genome Institute"/>
            <person name="Kjaerbolling I."/>
            <person name="Vesth T."/>
            <person name="Frisvad J.C."/>
            <person name="Nybo J.L."/>
            <person name="Theobald S."/>
            <person name="Kildgaard S."/>
            <person name="Isbrandt T."/>
            <person name="Kuo A."/>
            <person name="Sato A."/>
            <person name="Lyhne E.K."/>
            <person name="Kogle M.E."/>
            <person name="Wiebenga A."/>
            <person name="Kun R.S."/>
            <person name="Lubbers R.J."/>
            <person name="Makela M.R."/>
            <person name="Barry K."/>
            <person name="Chovatia M."/>
            <person name="Clum A."/>
            <person name="Daum C."/>
            <person name="Haridas S."/>
            <person name="He G."/>
            <person name="LaButti K."/>
            <person name="Lipzen A."/>
            <person name="Mondo S."/>
            <person name="Riley R."/>
            <person name="Salamov A."/>
            <person name="Simmons B.A."/>
            <person name="Magnuson J.K."/>
            <person name="Henrissat B."/>
            <person name="Mortensen U.H."/>
            <person name="Larsen T.O."/>
            <person name="Devries R.P."/>
            <person name="Grigoriev I.V."/>
            <person name="Machida M."/>
            <person name="Baker S.E."/>
            <person name="Andersen M.R."/>
        </authorList>
    </citation>
    <scope>NUCLEOTIDE SEQUENCE [LARGE SCALE GENOMIC DNA]</scope>
    <source>
        <strain evidence="8 9">IBT 18842</strain>
    </source>
</reference>
<evidence type="ECO:0000256" key="7">
    <source>
        <dbReference type="SAM" id="MobiDB-lite"/>
    </source>
</evidence>
<gene>
    <name evidence="8" type="ORF">BDV25DRAFT_95612</name>
</gene>
<dbReference type="Proteomes" id="UP000325780">
    <property type="component" value="Unassembled WGS sequence"/>
</dbReference>
<evidence type="ECO:0000256" key="1">
    <source>
        <dbReference type="ARBA" id="ARBA00004123"/>
    </source>
</evidence>
<evidence type="ECO:0000256" key="5">
    <source>
        <dbReference type="ARBA" id="ARBA00023204"/>
    </source>
</evidence>
<comment type="subcellular location">
    <subcellularLocation>
        <location evidence="1">Nucleus</location>
    </subcellularLocation>
</comment>
<dbReference type="InterPro" id="IPR018552">
    <property type="entry name" value="CENP-X"/>
</dbReference>
<dbReference type="AlphaFoldDB" id="A0A5N6TDH4"/>
<evidence type="ECO:0000313" key="8">
    <source>
        <dbReference type="EMBL" id="KAE8144423.1"/>
    </source>
</evidence>
<protein>
    <submittedName>
        <fullName evidence="8">CENP-S associating centromere protein X-domain-containing protein</fullName>
    </submittedName>
</protein>
<feature type="compositionally biased region" description="Acidic residues" evidence="7">
    <location>
        <begin position="77"/>
        <end position="90"/>
    </location>
</feature>
<sequence length="202" mass="22162">MPPERKPFQKRRQLPFKPPSRQTPTPGPSTTAPTKKTTTTKPTKPTKPTSTTKANTKPKTKASSSKSLPPPPSESSDNNEEEEDDENDDENSSRSRSPSTEPTEPEFILAEINHGQNAEQDVVTSDPAIPGKLLTKLVHQHFKGEKSKIAKDANEAVAKYVDVFVREAIARAAFERAEGGIGDGFLEVEDLEKMAPQLVLDF</sequence>
<dbReference type="GO" id="GO:0000712">
    <property type="term" value="P:resolution of meiotic recombination intermediates"/>
    <property type="evidence" value="ECO:0007669"/>
    <property type="project" value="TreeGrafter"/>
</dbReference>
<dbReference type="GO" id="GO:0006281">
    <property type="term" value="P:DNA repair"/>
    <property type="evidence" value="ECO:0007669"/>
    <property type="project" value="UniProtKB-KW"/>
</dbReference>
<organism evidence="8 9">
    <name type="scientific">Aspergillus avenaceus</name>
    <dbReference type="NCBI Taxonomy" id="36643"/>
    <lineage>
        <taxon>Eukaryota</taxon>
        <taxon>Fungi</taxon>
        <taxon>Dikarya</taxon>
        <taxon>Ascomycota</taxon>
        <taxon>Pezizomycotina</taxon>
        <taxon>Eurotiomycetes</taxon>
        <taxon>Eurotiomycetidae</taxon>
        <taxon>Eurotiales</taxon>
        <taxon>Aspergillaceae</taxon>
        <taxon>Aspergillus</taxon>
        <taxon>Aspergillus subgen. Circumdati</taxon>
    </lineage>
</organism>
<dbReference type="Pfam" id="PF09415">
    <property type="entry name" value="CENP-X"/>
    <property type="match status" value="1"/>
</dbReference>
<feature type="region of interest" description="Disordered" evidence="7">
    <location>
        <begin position="1"/>
        <end position="108"/>
    </location>
</feature>
<keyword evidence="6" id="KW-0539">Nucleus</keyword>
<dbReference type="GO" id="GO:0051382">
    <property type="term" value="P:kinetochore assembly"/>
    <property type="evidence" value="ECO:0007669"/>
    <property type="project" value="InterPro"/>
</dbReference>
<dbReference type="PANTHER" id="PTHR28680:SF1">
    <property type="entry name" value="CENTROMERE PROTEIN X"/>
    <property type="match status" value="1"/>
</dbReference>
<dbReference type="OrthoDB" id="2500381at2759"/>
<dbReference type="GO" id="GO:0003677">
    <property type="term" value="F:DNA binding"/>
    <property type="evidence" value="ECO:0007669"/>
    <property type="project" value="UniProtKB-KW"/>
</dbReference>
<evidence type="ECO:0000313" key="9">
    <source>
        <dbReference type="Proteomes" id="UP000325780"/>
    </source>
</evidence>
<evidence type="ECO:0000256" key="2">
    <source>
        <dbReference type="ARBA" id="ARBA00009359"/>
    </source>
</evidence>
<feature type="compositionally biased region" description="Low complexity" evidence="7">
    <location>
        <begin position="94"/>
        <end position="106"/>
    </location>
</feature>
<feature type="compositionally biased region" description="Low complexity" evidence="7">
    <location>
        <begin position="28"/>
        <end position="67"/>
    </location>
</feature>
<accession>A0A5N6TDH4</accession>
<name>A0A5N6TDH4_ASPAV</name>
<keyword evidence="9" id="KW-1185">Reference proteome</keyword>
<proteinExistence type="inferred from homology"/>
<dbReference type="CDD" id="cd22921">
    <property type="entry name" value="HFD_CENP-X"/>
    <property type="match status" value="1"/>
</dbReference>
<evidence type="ECO:0000256" key="6">
    <source>
        <dbReference type="ARBA" id="ARBA00023242"/>
    </source>
</evidence>
<keyword evidence="4" id="KW-0238">DNA-binding</keyword>
<keyword evidence="5" id="KW-0234">DNA repair</keyword>
<evidence type="ECO:0000256" key="3">
    <source>
        <dbReference type="ARBA" id="ARBA00022763"/>
    </source>
</evidence>
<comment type="similarity">
    <text evidence="2">Belongs to the CENP-X/MHF2 family.</text>
</comment>
<evidence type="ECO:0000256" key="4">
    <source>
        <dbReference type="ARBA" id="ARBA00023125"/>
    </source>
</evidence>
<dbReference type="GO" id="GO:0071821">
    <property type="term" value="C:FANCM-MHF complex"/>
    <property type="evidence" value="ECO:0007669"/>
    <property type="project" value="TreeGrafter"/>
</dbReference>
<dbReference type="EMBL" id="ML742531">
    <property type="protein sequence ID" value="KAE8144423.1"/>
    <property type="molecule type" value="Genomic_DNA"/>
</dbReference>